<evidence type="ECO:0000256" key="4">
    <source>
        <dbReference type="SAM" id="Phobius"/>
    </source>
</evidence>
<evidence type="ECO:0000256" key="1">
    <source>
        <dbReference type="ARBA" id="ARBA00022603"/>
    </source>
</evidence>
<evidence type="ECO:0000256" key="2">
    <source>
        <dbReference type="ARBA" id="ARBA00022679"/>
    </source>
</evidence>
<keyword evidence="4" id="KW-0812">Transmembrane</keyword>
<dbReference type="GO" id="GO:0032259">
    <property type="term" value="P:methylation"/>
    <property type="evidence" value="ECO:0007669"/>
    <property type="project" value="UniProtKB-KW"/>
</dbReference>
<dbReference type="AlphaFoldDB" id="A0A919W6X7"/>
<name>A0A919W6X7_9ACTN</name>
<dbReference type="CDD" id="cd02440">
    <property type="entry name" value="AdoMet_MTases"/>
    <property type="match status" value="1"/>
</dbReference>
<feature type="domain" description="Methyltransferase type 12" evidence="5">
    <location>
        <begin position="79"/>
        <end position="170"/>
    </location>
</feature>
<dbReference type="Proteomes" id="UP000677082">
    <property type="component" value="Unassembled WGS sequence"/>
</dbReference>
<dbReference type="PANTHER" id="PTHR43464">
    <property type="entry name" value="METHYLTRANSFERASE"/>
    <property type="match status" value="1"/>
</dbReference>
<comment type="caution">
    <text evidence="6">The sequence shown here is derived from an EMBL/GenBank/DDBJ whole genome shotgun (WGS) entry which is preliminary data.</text>
</comment>
<reference evidence="6 7" key="1">
    <citation type="submission" date="2021-03" db="EMBL/GenBank/DDBJ databases">
        <title>Whole genome shotgun sequence of Actinoplanes toevensis NBRC 105298.</title>
        <authorList>
            <person name="Komaki H."/>
            <person name="Tamura T."/>
        </authorList>
    </citation>
    <scope>NUCLEOTIDE SEQUENCE [LARGE SCALE GENOMIC DNA]</scope>
    <source>
        <strain evidence="6 7">NBRC 105298</strain>
    </source>
</reference>
<evidence type="ECO:0000259" key="5">
    <source>
        <dbReference type="Pfam" id="PF08242"/>
    </source>
</evidence>
<keyword evidence="1" id="KW-0489">Methyltransferase</keyword>
<keyword evidence="3" id="KW-0949">S-adenosyl-L-methionine</keyword>
<dbReference type="GO" id="GO:0008168">
    <property type="term" value="F:methyltransferase activity"/>
    <property type="evidence" value="ECO:0007669"/>
    <property type="project" value="UniProtKB-KW"/>
</dbReference>
<dbReference type="EMBL" id="BOQN01000070">
    <property type="protein sequence ID" value="GIM93798.1"/>
    <property type="molecule type" value="Genomic_DNA"/>
</dbReference>
<keyword evidence="4" id="KW-0472">Membrane</keyword>
<dbReference type="InterPro" id="IPR013217">
    <property type="entry name" value="Methyltransf_12"/>
</dbReference>
<evidence type="ECO:0000256" key="3">
    <source>
        <dbReference type="ARBA" id="ARBA00022691"/>
    </source>
</evidence>
<keyword evidence="2" id="KW-0808">Transferase</keyword>
<evidence type="ECO:0000313" key="7">
    <source>
        <dbReference type="Proteomes" id="UP000677082"/>
    </source>
</evidence>
<gene>
    <name evidence="6" type="ORF">Ato02nite_055910</name>
</gene>
<dbReference type="Gene3D" id="3.40.50.150">
    <property type="entry name" value="Vaccinia Virus protein VP39"/>
    <property type="match status" value="1"/>
</dbReference>
<accession>A0A919W6X7</accession>
<feature type="transmembrane region" description="Helical" evidence="4">
    <location>
        <begin position="194"/>
        <end position="215"/>
    </location>
</feature>
<dbReference type="Pfam" id="PF08242">
    <property type="entry name" value="Methyltransf_12"/>
    <property type="match status" value="1"/>
</dbReference>
<organism evidence="6 7">
    <name type="scientific">Paractinoplanes toevensis</name>
    <dbReference type="NCBI Taxonomy" id="571911"/>
    <lineage>
        <taxon>Bacteria</taxon>
        <taxon>Bacillati</taxon>
        <taxon>Actinomycetota</taxon>
        <taxon>Actinomycetes</taxon>
        <taxon>Micromonosporales</taxon>
        <taxon>Micromonosporaceae</taxon>
        <taxon>Paractinoplanes</taxon>
    </lineage>
</organism>
<keyword evidence="7" id="KW-1185">Reference proteome</keyword>
<keyword evidence="4" id="KW-1133">Transmembrane helix</keyword>
<proteinExistence type="predicted"/>
<sequence length="265" mass="28501">MQASAKLPTACGVSWNGRPYPSYSRLASGWPGREPTPMPNTIRPPATTSTVAAILASIAGGRKRLLVISEVPLRAGRVLDAGCGTGNLTRALRQREPGEIVAVDMSPVMLKRARRKNPRVTHLRVDLNGDLAALPGQFDAIVCGNVLYALADPARSMARLRERLAPGGRLVVTTPRDGAGTGVILRDHIRSRGVLSLGRIILPLLVVGVINVRLLRNSAHHFLTRDELRDVLGTDDIRPTYSSQAWLAVSVAEGADQRGQVGRQL</sequence>
<dbReference type="InterPro" id="IPR029063">
    <property type="entry name" value="SAM-dependent_MTases_sf"/>
</dbReference>
<dbReference type="PANTHER" id="PTHR43464:SF19">
    <property type="entry name" value="UBIQUINONE BIOSYNTHESIS O-METHYLTRANSFERASE, MITOCHONDRIAL"/>
    <property type="match status" value="1"/>
</dbReference>
<dbReference type="SUPFAM" id="SSF53335">
    <property type="entry name" value="S-adenosyl-L-methionine-dependent methyltransferases"/>
    <property type="match status" value="1"/>
</dbReference>
<protein>
    <recommendedName>
        <fullName evidence="5">Methyltransferase type 12 domain-containing protein</fullName>
    </recommendedName>
</protein>
<evidence type="ECO:0000313" key="6">
    <source>
        <dbReference type="EMBL" id="GIM93798.1"/>
    </source>
</evidence>